<comment type="caution">
    <text evidence="3">The sequence shown here is derived from an EMBL/GenBank/DDBJ whole genome shotgun (WGS) entry which is preliminary data.</text>
</comment>
<dbReference type="Pfam" id="PF00855">
    <property type="entry name" value="PWWP"/>
    <property type="match status" value="1"/>
</dbReference>
<evidence type="ECO:0000259" key="2">
    <source>
        <dbReference type="PROSITE" id="PS50812"/>
    </source>
</evidence>
<gene>
    <name evidence="3" type="ORF">SLS58_000506</name>
</gene>
<feature type="region of interest" description="Disordered" evidence="1">
    <location>
        <begin position="1"/>
        <end position="143"/>
    </location>
</feature>
<dbReference type="InterPro" id="IPR000313">
    <property type="entry name" value="PWWP_dom"/>
</dbReference>
<feature type="compositionally biased region" description="Basic and acidic residues" evidence="1">
    <location>
        <begin position="586"/>
        <end position="613"/>
    </location>
</feature>
<feature type="region of interest" description="Disordered" evidence="1">
    <location>
        <begin position="282"/>
        <end position="398"/>
    </location>
</feature>
<feature type="compositionally biased region" description="Basic and acidic residues" evidence="1">
    <location>
        <begin position="92"/>
        <end position="106"/>
    </location>
</feature>
<name>A0ABR3U3Q4_9PEZI</name>
<evidence type="ECO:0000313" key="3">
    <source>
        <dbReference type="EMBL" id="KAL1651168.1"/>
    </source>
</evidence>
<dbReference type="Proteomes" id="UP001521184">
    <property type="component" value="Unassembled WGS sequence"/>
</dbReference>
<sequence length="619" mass="67377">MADQAAAPAPAASPKPDETSTPAVEVRATTADATTDGVAAAPKDDTNPDSTSAGEWHTERAPVSDDTDEMSLGLVQPPAEEPTSTSVGEPATSDKDGDNAEEKDTGAEAGNDANGAPTSNGRRKSTGGDKGGKKQLKSKKSMANINLDVQPGTYWWARMKGYAAWPVIICDEGMLPETLLTKRPVSAIRPDGTYREDFADNGKNVRDRRYPVMFLGTNEFAWQVNTDLTRLDLDEVKKAVENNDQGKKAKNLWEAWKVAAEGQSLEYFKQLLMDHEKAMAEDAEERAAKEAEKAEKAAKKGKRKSKAGTEDVEMEDAAGSSDSASKKSAKKRKTDADADDDKPAKTPKTKLKVNGPKTPADSSSTKTKKTPASKAKSSKKSEESATPKPVEEELTPEAKFEKRSKAILYLRHRLQKGFLTRDQTPKEEEMQQMAEYFTQLESHQDLEEKIIKDTKINKVLKAIIKLDSIPKEEVYNFKKRSTDLLNAWGKNVSGETKANGVEAKEDTAEAKSDKATTEEPKTEEPKTEEPKSEEPQAESKAEEPAKDVEMKDAADAPAEIKPEEAKTDEPKPQDVKANETGDVAMEDVKDADKPAAESIETAKEEGKADEKSAEATATA</sequence>
<feature type="region of interest" description="Disordered" evidence="1">
    <location>
        <begin position="485"/>
        <end position="619"/>
    </location>
</feature>
<feature type="domain" description="PWWP" evidence="2">
    <location>
        <begin position="151"/>
        <end position="222"/>
    </location>
</feature>
<dbReference type="Gene3D" id="2.30.30.140">
    <property type="match status" value="1"/>
</dbReference>
<feature type="compositionally biased region" description="Basic and acidic residues" evidence="1">
    <location>
        <begin position="502"/>
        <end position="579"/>
    </location>
</feature>
<feature type="compositionally biased region" description="Low complexity" evidence="1">
    <location>
        <begin position="356"/>
        <end position="365"/>
    </location>
</feature>
<dbReference type="EMBL" id="JAKEKT020000002">
    <property type="protein sequence ID" value="KAL1651168.1"/>
    <property type="molecule type" value="Genomic_DNA"/>
</dbReference>
<dbReference type="SUPFAM" id="SSF63748">
    <property type="entry name" value="Tudor/PWWP/MBT"/>
    <property type="match status" value="1"/>
</dbReference>
<proteinExistence type="predicted"/>
<accession>A0ABR3U3Q4</accession>
<feature type="compositionally biased region" description="Low complexity" evidence="1">
    <location>
        <begin position="23"/>
        <end position="41"/>
    </location>
</feature>
<feature type="compositionally biased region" description="Basic and acidic residues" evidence="1">
    <location>
        <begin position="379"/>
        <end position="398"/>
    </location>
</feature>
<reference evidence="3 4" key="1">
    <citation type="journal article" date="2023" name="Plant Dis.">
        <title>First Report of Diplodia intermedia Causing Canker and Dieback Diseases on Apple Trees in Canada.</title>
        <authorList>
            <person name="Ellouze W."/>
            <person name="Ilyukhin E."/>
            <person name="Sulman M."/>
            <person name="Ali S."/>
        </authorList>
    </citation>
    <scope>NUCLEOTIDE SEQUENCE [LARGE SCALE GENOMIC DNA]</scope>
    <source>
        <strain evidence="3 4">M45-28</strain>
    </source>
</reference>
<protein>
    <recommendedName>
        <fullName evidence="2">PWWP domain-containing protein</fullName>
    </recommendedName>
</protein>
<evidence type="ECO:0000256" key="1">
    <source>
        <dbReference type="SAM" id="MobiDB-lite"/>
    </source>
</evidence>
<evidence type="ECO:0000313" key="4">
    <source>
        <dbReference type="Proteomes" id="UP001521184"/>
    </source>
</evidence>
<organism evidence="3 4">
    <name type="scientific">Diplodia intermedia</name>
    <dbReference type="NCBI Taxonomy" id="856260"/>
    <lineage>
        <taxon>Eukaryota</taxon>
        <taxon>Fungi</taxon>
        <taxon>Dikarya</taxon>
        <taxon>Ascomycota</taxon>
        <taxon>Pezizomycotina</taxon>
        <taxon>Dothideomycetes</taxon>
        <taxon>Dothideomycetes incertae sedis</taxon>
        <taxon>Botryosphaeriales</taxon>
        <taxon>Botryosphaeriaceae</taxon>
        <taxon>Diplodia</taxon>
    </lineage>
</organism>
<dbReference type="SMART" id="SM00293">
    <property type="entry name" value="PWWP"/>
    <property type="match status" value="1"/>
</dbReference>
<feature type="compositionally biased region" description="Low complexity" evidence="1">
    <location>
        <begin position="1"/>
        <end position="14"/>
    </location>
</feature>
<feature type="compositionally biased region" description="Basic and acidic residues" evidence="1">
    <location>
        <begin position="282"/>
        <end position="298"/>
    </location>
</feature>
<keyword evidence="4" id="KW-1185">Reference proteome</keyword>
<dbReference type="PROSITE" id="PS50812">
    <property type="entry name" value="PWWP"/>
    <property type="match status" value="1"/>
</dbReference>